<dbReference type="PRINTS" id="PR01039">
    <property type="entry name" value="TRNASYNTHTRP"/>
</dbReference>
<dbReference type="AlphaFoldDB" id="A0A7G6E0H4"/>
<dbReference type="CDD" id="cd00806">
    <property type="entry name" value="TrpRS_core"/>
    <property type="match status" value="1"/>
</dbReference>
<gene>
    <name evidence="11" type="primary">trpS</name>
    <name evidence="11" type="ORF">BR63_04145</name>
</gene>
<dbReference type="InterPro" id="IPR050203">
    <property type="entry name" value="Trp-tRNA_synthetase"/>
</dbReference>
<dbReference type="EMBL" id="CP045798">
    <property type="protein sequence ID" value="QNB45578.1"/>
    <property type="molecule type" value="Genomic_DNA"/>
</dbReference>
<evidence type="ECO:0000256" key="10">
    <source>
        <dbReference type="RuleBase" id="RU363036"/>
    </source>
</evidence>
<evidence type="ECO:0000256" key="6">
    <source>
        <dbReference type="ARBA" id="ARBA00022917"/>
    </source>
</evidence>
<dbReference type="PANTHER" id="PTHR43766:SF1">
    <property type="entry name" value="TRYPTOPHAN--TRNA LIGASE, MITOCHONDRIAL"/>
    <property type="match status" value="1"/>
</dbReference>
<dbReference type="PROSITE" id="PS00178">
    <property type="entry name" value="AA_TRNA_LIGASE_I"/>
    <property type="match status" value="1"/>
</dbReference>
<organism evidence="11 12">
    <name type="scientific">Thermanaerosceptrum fracticalcis</name>
    <dbReference type="NCBI Taxonomy" id="1712410"/>
    <lineage>
        <taxon>Bacteria</taxon>
        <taxon>Bacillati</taxon>
        <taxon>Bacillota</taxon>
        <taxon>Clostridia</taxon>
        <taxon>Eubacteriales</taxon>
        <taxon>Peptococcaceae</taxon>
        <taxon>Thermanaerosceptrum</taxon>
    </lineage>
</organism>
<dbReference type="GO" id="GO:0004830">
    <property type="term" value="F:tryptophan-tRNA ligase activity"/>
    <property type="evidence" value="ECO:0007669"/>
    <property type="project" value="UniProtKB-UniRule"/>
</dbReference>
<keyword evidence="5 10" id="KW-0067">ATP-binding</keyword>
<evidence type="ECO:0000313" key="12">
    <source>
        <dbReference type="Proteomes" id="UP000515847"/>
    </source>
</evidence>
<protein>
    <recommendedName>
        <fullName evidence="2 9">Tryptophan--tRNA ligase</fullName>
        <ecNumber evidence="2 9">6.1.1.2</ecNumber>
    </recommendedName>
</protein>
<dbReference type="Pfam" id="PF00579">
    <property type="entry name" value="tRNA-synt_1b"/>
    <property type="match status" value="1"/>
</dbReference>
<dbReference type="OrthoDB" id="9801042at2"/>
<reference evidence="11 12" key="1">
    <citation type="journal article" date="2019" name="Front. Microbiol.">
        <title>Thermoanaerosceptrum fracticalcis gen. nov. sp. nov., a Novel Fumarate-Fermenting Microorganism From a Deep Fractured Carbonate Aquifer of the US Great Basin.</title>
        <authorList>
            <person name="Hamilton-Brehm S.D."/>
            <person name="Stewart L.E."/>
            <person name="Zavarin M."/>
            <person name="Caldwell M."/>
            <person name="Lawson P.A."/>
            <person name="Onstott T.C."/>
            <person name="Grzymski J."/>
            <person name="Neveux I."/>
            <person name="Lollar B.S."/>
            <person name="Russell C.E."/>
            <person name="Moser D.P."/>
        </authorList>
    </citation>
    <scope>NUCLEOTIDE SEQUENCE [LARGE SCALE GENOMIC DNA]</scope>
    <source>
        <strain evidence="11 12">DRI-13</strain>
    </source>
</reference>
<keyword evidence="12" id="KW-1185">Reference proteome</keyword>
<evidence type="ECO:0000256" key="8">
    <source>
        <dbReference type="ARBA" id="ARBA00049929"/>
    </source>
</evidence>
<dbReference type="EC" id="6.1.1.2" evidence="2 9"/>
<dbReference type="GO" id="GO:0005829">
    <property type="term" value="C:cytosol"/>
    <property type="evidence" value="ECO:0007669"/>
    <property type="project" value="TreeGrafter"/>
</dbReference>
<comment type="catalytic activity">
    <reaction evidence="8">
        <text>tRNA(Trp) + L-tryptophan + ATP = L-tryptophyl-tRNA(Trp) + AMP + diphosphate + H(+)</text>
        <dbReference type="Rhea" id="RHEA:24080"/>
        <dbReference type="Rhea" id="RHEA-COMP:9671"/>
        <dbReference type="Rhea" id="RHEA-COMP:9705"/>
        <dbReference type="ChEBI" id="CHEBI:15378"/>
        <dbReference type="ChEBI" id="CHEBI:30616"/>
        <dbReference type="ChEBI" id="CHEBI:33019"/>
        <dbReference type="ChEBI" id="CHEBI:57912"/>
        <dbReference type="ChEBI" id="CHEBI:78442"/>
        <dbReference type="ChEBI" id="CHEBI:78535"/>
        <dbReference type="ChEBI" id="CHEBI:456215"/>
        <dbReference type="EC" id="6.1.1.2"/>
    </reaction>
</comment>
<dbReference type="SUPFAM" id="SSF52374">
    <property type="entry name" value="Nucleotidylyl transferase"/>
    <property type="match status" value="1"/>
</dbReference>
<keyword evidence="3 10" id="KW-0436">Ligase</keyword>
<dbReference type="Gene3D" id="3.40.50.620">
    <property type="entry name" value="HUPs"/>
    <property type="match status" value="1"/>
</dbReference>
<proteinExistence type="inferred from homology"/>
<keyword evidence="7 10" id="KW-0030">Aminoacyl-tRNA synthetase</keyword>
<dbReference type="GO" id="GO:0005524">
    <property type="term" value="F:ATP binding"/>
    <property type="evidence" value="ECO:0007669"/>
    <property type="project" value="UniProtKB-KW"/>
</dbReference>
<dbReference type="InterPro" id="IPR001412">
    <property type="entry name" value="aa-tRNA-synth_I_CS"/>
</dbReference>
<evidence type="ECO:0000256" key="2">
    <source>
        <dbReference type="ARBA" id="ARBA00013161"/>
    </source>
</evidence>
<dbReference type="InterPro" id="IPR002306">
    <property type="entry name" value="Trp-tRNA-ligase"/>
</dbReference>
<evidence type="ECO:0000256" key="4">
    <source>
        <dbReference type="ARBA" id="ARBA00022741"/>
    </source>
</evidence>
<name>A0A7G6E0H4_THEFR</name>
<dbReference type="RefSeq" id="WP_034421413.1">
    <property type="nucleotide sequence ID" value="NZ_CP045798.1"/>
</dbReference>
<comment type="similarity">
    <text evidence="1 10">Belongs to the class-I aminoacyl-tRNA synthetase family.</text>
</comment>
<evidence type="ECO:0000256" key="1">
    <source>
        <dbReference type="ARBA" id="ARBA00005594"/>
    </source>
</evidence>
<keyword evidence="6 10" id="KW-0648">Protein biosynthesis</keyword>
<evidence type="ECO:0000256" key="3">
    <source>
        <dbReference type="ARBA" id="ARBA00022598"/>
    </source>
</evidence>
<dbReference type="Proteomes" id="UP000515847">
    <property type="component" value="Chromosome"/>
</dbReference>
<dbReference type="GO" id="GO:0006436">
    <property type="term" value="P:tryptophanyl-tRNA aminoacylation"/>
    <property type="evidence" value="ECO:0007669"/>
    <property type="project" value="UniProtKB-UniRule"/>
</dbReference>
<sequence>MKKGTIFSGMRPTGKLHIGHLSVLENWVKLQDEYNCFFGIVDWHALTTAYEDTSEIKENIRLMLLDWLSVGLDPEKSTIIVQSHVKEHAELHLLFSMITPLSWLERVPTYKDQIQQLGKEGKDISTYGFLGYPLLQAADILIYRANAVPVGEDQLPHLELCREIARRFNHLYQTDILPEPQAILAKVSLLPGVDGRKMSKSYNNFIPLGAAVEEILEKVQMMVTDPARIRKTDPGNPEVCLVHTYQNIYNPAEIEEIRLSCRSGSIGCVACKKRLAGRLEEFLTPIRERRVYYENKPQLLKEILENGAEKARAEARKTLDLVRSVMKI</sequence>
<evidence type="ECO:0000313" key="11">
    <source>
        <dbReference type="EMBL" id="QNB45578.1"/>
    </source>
</evidence>
<dbReference type="PANTHER" id="PTHR43766">
    <property type="entry name" value="TRYPTOPHAN--TRNA LIGASE, MITOCHONDRIAL"/>
    <property type="match status" value="1"/>
</dbReference>
<keyword evidence="4 10" id="KW-0547">Nucleotide-binding</keyword>
<evidence type="ECO:0000256" key="9">
    <source>
        <dbReference type="NCBIfam" id="TIGR00233"/>
    </source>
</evidence>
<dbReference type="KEGG" id="tfr:BR63_04145"/>
<evidence type="ECO:0000256" key="7">
    <source>
        <dbReference type="ARBA" id="ARBA00023146"/>
    </source>
</evidence>
<dbReference type="InterPro" id="IPR002305">
    <property type="entry name" value="aa-tRNA-synth_Ic"/>
</dbReference>
<dbReference type="FunFam" id="1.10.240.10:FF:000005">
    <property type="entry name" value="Tryptophan--tRNA ligase"/>
    <property type="match status" value="1"/>
</dbReference>
<dbReference type="NCBIfam" id="TIGR00233">
    <property type="entry name" value="trpS"/>
    <property type="match status" value="1"/>
</dbReference>
<evidence type="ECO:0000256" key="5">
    <source>
        <dbReference type="ARBA" id="ARBA00022840"/>
    </source>
</evidence>
<dbReference type="InterPro" id="IPR014729">
    <property type="entry name" value="Rossmann-like_a/b/a_fold"/>
</dbReference>
<accession>A0A7G6E0H4</accession>
<dbReference type="Gene3D" id="1.10.240.10">
    <property type="entry name" value="Tyrosyl-Transfer RNA Synthetase"/>
    <property type="match status" value="1"/>
</dbReference>